<evidence type="ECO:0000256" key="1">
    <source>
        <dbReference type="SAM" id="MobiDB-lite"/>
    </source>
</evidence>
<feature type="domain" description="C2H2-type" evidence="2">
    <location>
        <begin position="397"/>
        <end position="422"/>
    </location>
</feature>
<evidence type="ECO:0000313" key="3">
    <source>
        <dbReference type="EMBL" id="KAG9279811.1"/>
    </source>
</evidence>
<sequence>MEKRHITIQSGSPIKKERSFTYCNELCSPHPHFHCQNCPILFHTENKYLDHLPMCLIGKEVGHSSHKVDEEEEEEEEEKKKNKTHTDVQEQVGQFEPCGEEGQVIVKLEDDQEQMDQQLHEEEMSQDGAENQKLDYTAVEQSLYGDAGEQGNAQVFVKTMTSVAPFTSTSEPHITIQSGSPIKLTRCFTCCEKFHCPFCKPEVYKPTVESKLRNHIAAHEKRAVHFKGKNLNIVSWYIIFKCNLLCSPHAHFHCPNCPMLFHKKNRYLYHLPKCLGGKEVGHMDHEEESKTHTDMGEMDGLGASRGEGGLVIVKLEADQYLMDQQPYKDEMSQDGSEDQNVDYTAVEHGYAVEGNAEVSVETMTSVAQIRSTSKLLTVIQSGSPIELARCFTCCKKFHCPFCKPEVYKPTVMSKLRNHIAAHKKRAVRFKGNFILLFFFLLSKPVLGYIIFKCNNLCSPHAHFHCPNCPKIFHKKNRYLDHLPKCLDGKEVGNMGPGEEEERKPHIDVVEMLGLSLPREEEAQILKLEDDQGGVEDQRVDHTAVEQNVCGDASEQCNAQVFAKTIKSVDQVRKNVRILVSCPMCDIVLYKKNFKKHMERKHSDILLF</sequence>
<evidence type="ECO:0000313" key="4">
    <source>
        <dbReference type="Proteomes" id="UP000752171"/>
    </source>
</evidence>
<dbReference type="AlphaFoldDB" id="A0A8T2MG25"/>
<protein>
    <recommendedName>
        <fullName evidence="2">C2H2-type domain-containing protein</fullName>
    </recommendedName>
</protein>
<name>A0A8T2MG25_ASTMX</name>
<feature type="domain" description="C2H2-type" evidence="2">
    <location>
        <begin position="252"/>
        <end position="272"/>
    </location>
</feature>
<proteinExistence type="predicted"/>
<feature type="region of interest" description="Disordered" evidence="1">
    <location>
        <begin position="63"/>
        <end position="89"/>
    </location>
</feature>
<feature type="domain" description="C2H2-type" evidence="2">
    <location>
        <begin position="194"/>
        <end position="219"/>
    </location>
</feature>
<feature type="domain" description="C2H2-type" evidence="2">
    <location>
        <begin position="579"/>
        <end position="601"/>
    </location>
</feature>
<accession>A0A8T2MG25</accession>
<dbReference type="EMBL" id="JAICCE010000003">
    <property type="protein sequence ID" value="KAG9279811.1"/>
    <property type="molecule type" value="Genomic_DNA"/>
</dbReference>
<evidence type="ECO:0000259" key="2">
    <source>
        <dbReference type="SMART" id="SM00355"/>
    </source>
</evidence>
<dbReference type="InterPro" id="IPR013087">
    <property type="entry name" value="Znf_C2H2_type"/>
</dbReference>
<feature type="domain" description="C2H2-type" evidence="2">
    <location>
        <begin position="463"/>
        <end position="483"/>
    </location>
</feature>
<dbReference type="Proteomes" id="UP000752171">
    <property type="component" value="Unassembled WGS sequence"/>
</dbReference>
<gene>
    <name evidence="3" type="ORF">AMEX_G5365</name>
</gene>
<feature type="domain" description="C2H2-type" evidence="2">
    <location>
        <begin position="33"/>
        <end position="53"/>
    </location>
</feature>
<reference evidence="3 4" key="1">
    <citation type="submission" date="2021-07" db="EMBL/GenBank/DDBJ databases">
        <authorList>
            <person name="Imarazene B."/>
            <person name="Zahm M."/>
            <person name="Klopp C."/>
            <person name="Cabau C."/>
            <person name="Beille S."/>
            <person name="Jouanno E."/>
            <person name="Castinel A."/>
            <person name="Lluch J."/>
            <person name="Gil L."/>
            <person name="Kuchtly C."/>
            <person name="Lopez Roques C."/>
            <person name="Donnadieu C."/>
            <person name="Parrinello H."/>
            <person name="Journot L."/>
            <person name="Du K."/>
            <person name="Schartl M."/>
            <person name="Retaux S."/>
            <person name="Guiguen Y."/>
        </authorList>
    </citation>
    <scope>NUCLEOTIDE SEQUENCE [LARGE SCALE GENOMIC DNA]</scope>
    <source>
        <strain evidence="3">Pach_M1</strain>
        <tissue evidence="3">Testis</tissue>
    </source>
</reference>
<feature type="compositionally biased region" description="Basic and acidic residues" evidence="1">
    <location>
        <begin position="78"/>
        <end position="88"/>
    </location>
</feature>
<dbReference type="SMART" id="SM00355">
    <property type="entry name" value="ZnF_C2H2"/>
    <property type="match status" value="6"/>
</dbReference>
<comment type="caution">
    <text evidence="3">The sequence shown here is derived from an EMBL/GenBank/DDBJ whole genome shotgun (WGS) entry which is preliminary data.</text>
</comment>
<organism evidence="3 4">
    <name type="scientific">Astyanax mexicanus</name>
    <name type="common">Blind cave fish</name>
    <name type="synonym">Astyanax fasciatus mexicanus</name>
    <dbReference type="NCBI Taxonomy" id="7994"/>
    <lineage>
        <taxon>Eukaryota</taxon>
        <taxon>Metazoa</taxon>
        <taxon>Chordata</taxon>
        <taxon>Craniata</taxon>
        <taxon>Vertebrata</taxon>
        <taxon>Euteleostomi</taxon>
        <taxon>Actinopterygii</taxon>
        <taxon>Neopterygii</taxon>
        <taxon>Teleostei</taxon>
        <taxon>Ostariophysi</taxon>
        <taxon>Characiformes</taxon>
        <taxon>Characoidei</taxon>
        <taxon>Acestrorhamphidae</taxon>
        <taxon>Acestrorhamphinae</taxon>
        <taxon>Astyanax</taxon>
    </lineage>
</organism>